<dbReference type="EMBL" id="MTYJ01000091">
    <property type="protein sequence ID" value="OQV15291.1"/>
    <property type="molecule type" value="Genomic_DNA"/>
</dbReference>
<dbReference type="AlphaFoldDB" id="A0A1W0WJ94"/>
<dbReference type="Pfam" id="PF10229">
    <property type="entry name" value="MMADHC"/>
    <property type="match status" value="1"/>
</dbReference>
<feature type="compositionally biased region" description="Basic and acidic residues" evidence="1">
    <location>
        <begin position="379"/>
        <end position="397"/>
    </location>
</feature>
<gene>
    <name evidence="2" type="ORF">BV898_10522</name>
</gene>
<dbReference type="GO" id="GO:0005739">
    <property type="term" value="C:mitochondrion"/>
    <property type="evidence" value="ECO:0007669"/>
    <property type="project" value="TreeGrafter"/>
</dbReference>
<evidence type="ECO:0000313" key="3">
    <source>
        <dbReference type="Proteomes" id="UP000192578"/>
    </source>
</evidence>
<proteinExistence type="predicted"/>
<organism evidence="2 3">
    <name type="scientific">Hypsibius exemplaris</name>
    <name type="common">Freshwater tardigrade</name>
    <dbReference type="NCBI Taxonomy" id="2072580"/>
    <lineage>
        <taxon>Eukaryota</taxon>
        <taxon>Metazoa</taxon>
        <taxon>Ecdysozoa</taxon>
        <taxon>Tardigrada</taxon>
        <taxon>Eutardigrada</taxon>
        <taxon>Parachela</taxon>
        <taxon>Hypsibioidea</taxon>
        <taxon>Hypsibiidae</taxon>
        <taxon>Hypsibius</taxon>
    </lineage>
</organism>
<feature type="region of interest" description="Disordered" evidence="1">
    <location>
        <begin position="420"/>
        <end position="476"/>
    </location>
</feature>
<protein>
    <submittedName>
        <fullName evidence="2">Methylmalonic aciduria and homocystinuria type D-like protein, mitochondrial</fullName>
    </submittedName>
</protein>
<feature type="region of interest" description="Disordered" evidence="1">
    <location>
        <begin position="347"/>
        <end position="397"/>
    </location>
</feature>
<name>A0A1W0WJ94_HYPEX</name>
<dbReference type="PANTHER" id="PTHR13192">
    <property type="entry name" value="MY011 PROTEIN"/>
    <property type="match status" value="1"/>
</dbReference>
<sequence length="503" mass="55373">MSHHVAAVSRRAYCQQFQTLLNRVRSAAKSQKIRRERILGLPGQKQTAVFPFPGKIGFSKSLKPENLTVKSDARVYEVKISTHDIKAAQFFSTLNDKDNRLFTAMLNMSERQIPKKPRAPGVPVASDKVECLVQECSPKLTRSFAELFPAGIPAATPGNPTLSAVIVTHHTEHNMSVWSAEMDVEREKLTGQFVEMAVEMVQTLRDNGVWADFIDPSSGRPYYSPYTNATFFDTDERYKEFGFVIQDLGCCKCLEHPLVGAKAFVGTILTNASPSHPVLREIISEQGRLITSPFYAGFNFSQRKNTYHQRYTSKMYLLPPTSGMAIWLVAVSLVLNSATAFKLQVETTPQQNDVDPAPASDAGSPSLGDNGDSDDDEGSHEGYHGRGHHGRPESVDGKKVLHGAILRQILEGKSVKVQLSRKESISFSQKGSSSSSSEGSGENGSGHEDLNEIQDELPPTKDTDYDGVENPPHAYIPHTPEEIYLAEKEEKALNGDAVLLPLA</sequence>
<dbReference type="InterPro" id="IPR019362">
    <property type="entry name" value="MMADHC"/>
</dbReference>
<dbReference type="PANTHER" id="PTHR13192:SF3">
    <property type="entry name" value="COBALAMIN TRAFFICKING PROTEIN CBLD"/>
    <property type="match status" value="1"/>
</dbReference>
<dbReference type="OrthoDB" id="10263782at2759"/>
<dbReference type="GO" id="GO:0009235">
    <property type="term" value="P:cobalamin metabolic process"/>
    <property type="evidence" value="ECO:0007669"/>
    <property type="project" value="InterPro"/>
</dbReference>
<comment type="caution">
    <text evidence="2">The sequence shown here is derived from an EMBL/GenBank/DDBJ whole genome shotgun (WGS) entry which is preliminary data.</text>
</comment>
<dbReference type="Proteomes" id="UP000192578">
    <property type="component" value="Unassembled WGS sequence"/>
</dbReference>
<reference evidence="3" key="1">
    <citation type="submission" date="2017-01" db="EMBL/GenBank/DDBJ databases">
        <title>Comparative genomics of anhydrobiosis in the tardigrade Hypsibius dujardini.</title>
        <authorList>
            <person name="Yoshida Y."/>
            <person name="Koutsovoulos G."/>
            <person name="Laetsch D."/>
            <person name="Stevens L."/>
            <person name="Kumar S."/>
            <person name="Horikawa D."/>
            <person name="Ishino K."/>
            <person name="Komine S."/>
            <person name="Tomita M."/>
            <person name="Blaxter M."/>
            <person name="Arakawa K."/>
        </authorList>
    </citation>
    <scope>NUCLEOTIDE SEQUENCE [LARGE SCALE GENOMIC DNA]</scope>
    <source>
        <strain evidence="3">Z151</strain>
    </source>
</reference>
<accession>A0A1W0WJ94</accession>
<evidence type="ECO:0000313" key="2">
    <source>
        <dbReference type="EMBL" id="OQV15291.1"/>
    </source>
</evidence>
<keyword evidence="3" id="KW-1185">Reference proteome</keyword>
<evidence type="ECO:0000256" key="1">
    <source>
        <dbReference type="SAM" id="MobiDB-lite"/>
    </source>
</evidence>
<feature type="compositionally biased region" description="Low complexity" evidence="1">
    <location>
        <begin position="425"/>
        <end position="440"/>
    </location>
</feature>